<keyword evidence="3 4" id="KW-0067">ATP-binding</keyword>
<evidence type="ECO:0000256" key="2">
    <source>
        <dbReference type="ARBA" id="ARBA00022741"/>
    </source>
</evidence>
<gene>
    <name evidence="6" type="ORF">EQY75_12065</name>
</gene>
<keyword evidence="5" id="KW-0460">Magnesium</keyword>
<evidence type="ECO:0000256" key="4">
    <source>
        <dbReference type="PIRSR" id="PIRSR006806-1"/>
    </source>
</evidence>
<dbReference type="AlphaFoldDB" id="A0A411ECT1"/>
<dbReference type="Pfam" id="PF01812">
    <property type="entry name" value="5-FTHF_cyc-lig"/>
    <property type="match status" value="1"/>
</dbReference>
<dbReference type="InterPro" id="IPR024185">
    <property type="entry name" value="FTHF_cligase-like_sf"/>
</dbReference>
<dbReference type="Proteomes" id="UP000290889">
    <property type="component" value="Chromosome"/>
</dbReference>
<dbReference type="KEGG" id="mur:EQY75_12065"/>
<dbReference type="GO" id="GO:0035999">
    <property type="term" value="P:tetrahydrofolate interconversion"/>
    <property type="evidence" value="ECO:0007669"/>
    <property type="project" value="TreeGrafter"/>
</dbReference>
<evidence type="ECO:0000256" key="5">
    <source>
        <dbReference type="RuleBase" id="RU361279"/>
    </source>
</evidence>
<dbReference type="EC" id="6.3.3.2" evidence="5"/>
<keyword evidence="2 4" id="KW-0547">Nucleotide-binding</keyword>
<dbReference type="InterPro" id="IPR037171">
    <property type="entry name" value="NagB/RpiA_transferase-like"/>
</dbReference>
<dbReference type="RefSeq" id="WP_129606207.1">
    <property type="nucleotide sequence ID" value="NZ_CP035544.1"/>
</dbReference>
<dbReference type="GO" id="GO:0005524">
    <property type="term" value="F:ATP binding"/>
    <property type="evidence" value="ECO:0007669"/>
    <property type="project" value="UniProtKB-KW"/>
</dbReference>
<comment type="cofactor">
    <cofactor evidence="5">
        <name>Mg(2+)</name>
        <dbReference type="ChEBI" id="CHEBI:18420"/>
    </cofactor>
</comment>
<keyword evidence="6" id="KW-0436">Ligase</keyword>
<dbReference type="GO" id="GO:0046872">
    <property type="term" value="F:metal ion binding"/>
    <property type="evidence" value="ECO:0007669"/>
    <property type="project" value="UniProtKB-KW"/>
</dbReference>
<dbReference type="Gene3D" id="3.40.50.10420">
    <property type="entry name" value="NagB/RpiA/CoA transferase-like"/>
    <property type="match status" value="1"/>
</dbReference>
<sequence length="186" mass="21091">MLKKDLRTHFLELRKNTSDAIIEEASLVLANSLLAMPIWGHTYYHIFLHSAFKKEIDTGPIITLLRGKDKEIIIPKIAPQNQLQHFLLTDSTTLKPNNWGIPEPEHGIKVSPSEIEVVFVPLLAFDRKGHRVGYGGGYYDSFLSECNENTEKIGLSLFDPVDVISDSKPHDIPLDYCVTPEKIYTF</sequence>
<name>A0A411ECT1_9FLAO</name>
<accession>A0A411ECT1</accession>
<dbReference type="NCBIfam" id="TIGR02727">
    <property type="entry name" value="MTHFS_bact"/>
    <property type="match status" value="1"/>
</dbReference>
<dbReference type="GO" id="GO:0009396">
    <property type="term" value="P:folic acid-containing compound biosynthetic process"/>
    <property type="evidence" value="ECO:0007669"/>
    <property type="project" value="TreeGrafter"/>
</dbReference>
<evidence type="ECO:0000313" key="6">
    <source>
        <dbReference type="EMBL" id="QBA65200.1"/>
    </source>
</evidence>
<protein>
    <recommendedName>
        <fullName evidence="5">5-formyltetrahydrofolate cyclo-ligase</fullName>
        <ecNumber evidence="5">6.3.3.2</ecNumber>
    </recommendedName>
</protein>
<dbReference type="GO" id="GO:0030272">
    <property type="term" value="F:5-formyltetrahydrofolate cyclo-ligase activity"/>
    <property type="evidence" value="ECO:0007669"/>
    <property type="project" value="UniProtKB-EC"/>
</dbReference>
<dbReference type="InterPro" id="IPR002698">
    <property type="entry name" value="FTHF_cligase"/>
</dbReference>
<keyword evidence="7" id="KW-1185">Reference proteome</keyword>
<evidence type="ECO:0000256" key="3">
    <source>
        <dbReference type="ARBA" id="ARBA00022840"/>
    </source>
</evidence>
<dbReference type="EMBL" id="CP035544">
    <property type="protein sequence ID" value="QBA65200.1"/>
    <property type="molecule type" value="Genomic_DNA"/>
</dbReference>
<evidence type="ECO:0000256" key="1">
    <source>
        <dbReference type="ARBA" id="ARBA00010638"/>
    </source>
</evidence>
<feature type="binding site" evidence="4">
    <location>
        <begin position="131"/>
        <end position="139"/>
    </location>
    <ligand>
        <name>ATP</name>
        <dbReference type="ChEBI" id="CHEBI:30616"/>
    </ligand>
</feature>
<organism evidence="6 7">
    <name type="scientific">Muriicola soli</name>
    <dbReference type="NCBI Taxonomy" id="2507538"/>
    <lineage>
        <taxon>Bacteria</taxon>
        <taxon>Pseudomonadati</taxon>
        <taxon>Bacteroidota</taxon>
        <taxon>Flavobacteriia</taxon>
        <taxon>Flavobacteriales</taxon>
        <taxon>Flavobacteriaceae</taxon>
        <taxon>Muriicola</taxon>
    </lineage>
</organism>
<comment type="catalytic activity">
    <reaction evidence="5">
        <text>(6S)-5-formyl-5,6,7,8-tetrahydrofolate + ATP = (6R)-5,10-methenyltetrahydrofolate + ADP + phosphate</text>
        <dbReference type="Rhea" id="RHEA:10488"/>
        <dbReference type="ChEBI" id="CHEBI:30616"/>
        <dbReference type="ChEBI" id="CHEBI:43474"/>
        <dbReference type="ChEBI" id="CHEBI:57455"/>
        <dbReference type="ChEBI" id="CHEBI:57457"/>
        <dbReference type="ChEBI" id="CHEBI:456216"/>
        <dbReference type="EC" id="6.3.3.2"/>
    </reaction>
</comment>
<dbReference type="PANTHER" id="PTHR23407:SF1">
    <property type="entry name" value="5-FORMYLTETRAHYDROFOLATE CYCLO-LIGASE"/>
    <property type="match status" value="1"/>
</dbReference>
<comment type="similarity">
    <text evidence="1 5">Belongs to the 5-formyltetrahydrofolate cyclo-ligase family.</text>
</comment>
<proteinExistence type="inferred from homology"/>
<dbReference type="SUPFAM" id="SSF100950">
    <property type="entry name" value="NagB/RpiA/CoA transferase-like"/>
    <property type="match status" value="1"/>
</dbReference>
<evidence type="ECO:0000313" key="7">
    <source>
        <dbReference type="Proteomes" id="UP000290889"/>
    </source>
</evidence>
<dbReference type="PIRSF" id="PIRSF006806">
    <property type="entry name" value="FTHF_cligase"/>
    <property type="match status" value="1"/>
</dbReference>
<reference evidence="6 7" key="1">
    <citation type="submission" date="2019-01" db="EMBL/GenBank/DDBJ databases">
        <title>Muriicola soli sp. nov., isolated from soil.</title>
        <authorList>
            <person name="Kang H.J."/>
            <person name="Kim S.B."/>
        </authorList>
    </citation>
    <scope>NUCLEOTIDE SEQUENCE [LARGE SCALE GENOMIC DNA]</scope>
    <source>
        <strain evidence="6 7">MMS17-SY002</strain>
    </source>
</reference>
<dbReference type="OrthoDB" id="9801938at2"/>
<feature type="binding site" evidence="4">
    <location>
        <position position="55"/>
    </location>
    <ligand>
        <name>substrate</name>
    </ligand>
</feature>
<keyword evidence="5" id="KW-0479">Metal-binding</keyword>
<dbReference type="PANTHER" id="PTHR23407">
    <property type="entry name" value="ATPASE INHIBITOR/5-FORMYLTETRAHYDROFOLATE CYCLO-LIGASE"/>
    <property type="match status" value="1"/>
</dbReference>
<feature type="binding site" evidence="4">
    <location>
        <begin position="3"/>
        <end position="7"/>
    </location>
    <ligand>
        <name>ATP</name>
        <dbReference type="ChEBI" id="CHEBI:30616"/>
    </ligand>
</feature>